<dbReference type="InterPro" id="IPR020449">
    <property type="entry name" value="Tscrpt_reg_AraC-type_HTH"/>
</dbReference>
<dbReference type="CDD" id="cd06986">
    <property type="entry name" value="cupin_MmsR-like_N"/>
    <property type="match status" value="1"/>
</dbReference>
<keyword evidence="1" id="KW-0805">Transcription regulation</keyword>
<comment type="caution">
    <text evidence="5">The sequence shown here is derived from an EMBL/GenBank/DDBJ whole genome shotgun (WGS) entry which is preliminary data.</text>
</comment>
<sequence length="290" mass="33970">MRKKEGFQGQKAVVIPRKIIADQCAGHPVISNLYVTDIGYYPRAKYHYRERLHGIDQYIFIYCLEGRGTVSIKKNTYEVEGGEFFIVPANVAHSYMADADHPWTIYWIHFKGKSAAAITDLFMGRYNGYKGFRHYDERMLQLFDEIYQHLERGYSMDHLVYSNMCLQHFLGSFLYPKNDSDTKELGQHNIAIDFMNRHLDRMLTVEEMAGSVNLSTSHFTYLFKTKTGFTPIEYLNHLKVQKACQYLLFTDLRVKEIAYELGIEDQSYFSRLFTKVMGVSPNEYRERRSG</sequence>
<dbReference type="Gene3D" id="1.10.10.60">
    <property type="entry name" value="Homeodomain-like"/>
    <property type="match status" value="2"/>
</dbReference>
<reference evidence="5 6" key="1">
    <citation type="submission" date="2018-08" db="EMBL/GenBank/DDBJ databases">
        <title>Chitinophaga sp. K20C18050901, a novel bacterium isolated from forest soil.</title>
        <authorList>
            <person name="Wang C."/>
        </authorList>
    </citation>
    <scope>NUCLEOTIDE SEQUENCE [LARGE SCALE GENOMIC DNA]</scope>
    <source>
        <strain evidence="5 6">K20C18050901</strain>
    </source>
</reference>
<dbReference type="InterPro" id="IPR003313">
    <property type="entry name" value="AraC-bd"/>
</dbReference>
<dbReference type="SUPFAM" id="SSF46689">
    <property type="entry name" value="Homeodomain-like"/>
    <property type="match status" value="2"/>
</dbReference>
<dbReference type="InterPro" id="IPR009057">
    <property type="entry name" value="Homeodomain-like_sf"/>
</dbReference>
<accession>A0A3E1NUC4</accession>
<dbReference type="PROSITE" id="PS01124">
    <property type="entry name" value="HTH_ARAC_FAMILY_2"/>
    <property type="match status" value="1"/>
</dbReference>
<dbReference type="AlphaFoldDB" id="A0A3E1NUC4"/>
<dbReference type="Pfam" id="PF12833">
    <property type="entry name" value="HTH_18"/>
    <property type="match status" value="1"/>
</dbReference>
<dbReference type="Proteomes" id="UP000261174">
    <property type="component" value="Unassembled WGS sequence"/>
</dbReference>
<keyword evidence="6" id="KW-1185">Reference proteome</keyword>
<dbReference type="GO" id="GO:0043565">
    <property type="term" value="F:sequence-specific DNA binding"/>
    <property type="evidence" value="ECO:0007669"/>
    <property type="project" value="InterPro"/>
</dbReference>
<gene>
    <name evidence="5" type="ORF">DXN04_27780</name>
</gene>
<dbReference type="PANTHER" id="PTHR43280">
    <property type="entry name" value="ARAC-FAMILY TRANSCRIPTIONAL REGULATOR"/>
    <property type="match status" value="1"/>
</dbReference>
<dbReference type="PROSITE" id="PS00041">
    <property type="entry name" value="HTH_ARAC_FAMILY_1"/>
    <property type="match status" value="1"/>
</dbReference>
<dbReference type="InterPro" id="IPR018060">
    <property type="entry name" value="HTH_AraC"/>
</dbReference>
<evidence type="ECO:0000313" key="5">
    <source>
        <dbReference type="EMBL" id="RFM31520.1"/>
    </source>
</evidence>
<organism evidence="5 6">
    <name type="scientific">Chitinophaga silvisoli</name>
    <dbReference type="NCBI Taxonomy" id="2291814"/>
    <lineage>
        <taxon>Bacteria</taxon>
        <taxon>Pseudomonadati</taxon>
        <taxon>Bacteroidota</taxon>
        <taxon>Chitinophagia</taxon>
        <taxon>Chitinophagales</taxon>
        <taxon>Chitinophagaceae</taxon>
        <taxon>Chitinophaga</taxon>
    </lineage>
</organism>
<evidence type="ECO:0000256" key="3">
    <source>
        <dbReference type="ARBA" id="ARBA00023163"/>
    </source>
</evidence>
<evidence type="ECO:0000256" key="2">
    <source>
        <dbReference type="ARBA" id="ARBA00023125"/>
    </source>
</evidence>
<evidence type="ECO:0000259" key="4">
    <source>
        <dbReference type="PROSITE" id="PS01124"/>
    </source>
</evidence>
<dbReference type="SUPFAM" id="SSF51215">
    <property type="entry name" value="Regulatory protein AraC"/>
    <property type="match status" value="1"/>
</dbReference>
<dbReference type="PRINTS" id="PR00032">
    <property type="entry name" value="HTHARAC"/>
</dbReference>
<protein>
    <submittedName>
        <fullName evidence="5">AraC family transcriptional regulator</fullName>
    </submittedName>
</protein>
<dbReference type="RefSeq" id="WP_116856675.1">
    <property type="nucleotide sequence ID" value="NZ_QTJV01000013.1"/>
</dbReference>
<dbReference type="Gene3D" id="2.60.120.280">
    <property type="entry name" value="Regulatory protein AraC"/>
    <property type="match status" value="1"/>
</dbReference>
<dbReference type="GO" id="GO:0003700">
    <property type="term" value="F:DNA-binding transcription factor activity"/>
    <property type="evidence" value="ECO:0007669"/>
    <property type="project" value="InterPro"/>
</dbReference>
<feature type="domain" description="HTH araC/xylS-type" evidence="4">
    <location>
        <begin position="189"/>
        <end position="287"/>
    </location>
</feature>
<name>A0A3E1NUC4_9BACT</name>
<dbReference type="SMART" id="SM00342">
    <property type="entry name" value="HTH_ARAC"/>
    <property type="match status" value="1"/>
</dbReference>
<dbReference type="EMBL" id="QTJV01000013">
    <property type="protein sequence ID" value="RFM31520.1"/>
    <property type="molecule type" value="Genomic_DNA"/>
</dbReference>
<evidence type="ECO:0000313" key="6">
    <source>
        <dbReference type="Proteomes" id="UP000261174"/>
    </source>
</evidence>
<dbReference type="OrthoDB" id="9813413at2"/>
<evidence type="ECO:0000256" key="1">
    <source>
        <dbReference type="ARBA" id="ARBA00023015"/>
    </source>
</evidence>
<keyword evidence="3" id="KW-0804">Transcription</keyword>
<dbReference type="PANTHER" id="PTHR43280:SF30">
    <property type="entry name" value="MMSAB OPERON REGULATORY PROTEIN"/>
    <property type="match status" value="1"/>
</dbReference>
<keyword evidence="2" id="KW-0238">DNA-binding</keyword>
<dbReference type="Pfam" id="PF02311">
    <property type="entry name" value="AraC_binding"/>
    <property type="match status" value="1"/>
</dbReference>
<dbReference type="InterPro" id="IPR018062">
    <property type="entry name" value="HTH_AraC-typ_CS"/>
</dbReference>
<dbReference type="InterPro" id="IPR037923">
    <property type="entry name" value="HTH-like"/>
</dbReference>
<proteinExistence type="predicted"/>